<feature type="transmembrane region" description="Helical" evidence="6">
    <location>
        <begin position="376"/>
        <end position="396"/>
    </location>
</feature>
<evidence type="ECO:0000256" key="1">
    <source>
        <dbReference type="ARBA" id="ARBA00004141"/>
    </source>
</evidence>
<evidence type="ECO:0000259" key="8">
    <source>
        <dbReference type="Pfam" id="PF07810"/>
    </source>
</evidence>
<feature type="compositionally biased region" description="Basic and acidic residues" evidence="7">
    <location>
        <begin position="680"/>
        <end position="710"/>
    </location>
</feature>
<dbReference type="Proteomes" id="UP001239994">
    <property type="component" value="Unassembled WGS sequence"/>
</dbReference>
<dbReference type="GO" id="GO:0008381">
    <property type="term" value="F:mechanosensitive monoatomic ion channel activity"/>
    <property type="evidence" value="ECO:0007669"/>
    <property type="project" value="TreeGrafter"/>
</dbReference>
<dbReference type="InterPro" id="IPR012496">
    <property type="entry name" value="TMC_dom"/>
</dbReference>
<feature type="transmembrane region" description="Helical" evidence="6">
    <location>
        <begin position="341"/>
        <end position="364"/>
    </location>
</feature>
<feature type="transmembrane region" description="Helical" evidence="6">
    <location>
        <begin position="123"/>
        <end position="145"/>
    </location>
</feature>
<feature type="transmembrane region" description="Helical" evidence="6">
    <location>
        <begin position="536"/>
        <end position="557"/>
    </location>
</feature>
<evidence type="ECO:0000313" key="9">
    <source>
        <dbReference type="EMBL" id="KAK1794733.1"/>
    </source>
</evidence>
<sequence>YDGRYGSYASLRARHPAMQKANENTVRFDWSSQPEGCMDGDSDQPRNLRELPLHMGLKRAIRQVQQMRVPVSSCWTSWHARRSKAFGHFREGVTGVLTEVALWRKAMHKIGGHFGGGVQSYFLFLRFLVVLNFLSFLLMAAFVVIPSMVFHITSSNGSKSEPLLPSINLTTPTTFQGFMEYSYLFYGFYDNTRVASSGFSYNIPLAYLLTAAFLFLFCLACIITWMGSMARIVVAMGGGAKGGYTMLIFTGWDYGLQEERAIKLKQNNLRYQLQVDLEEERIKLKTASLTLTQTLSLYSFRFFLSLVVMAMIVGAFFGIGYATQFSQSQQADGFMGLLLEYLPSIVITLTNFVVPLLCDQIALLEKYSPTTTVVLALLRAVFFRLVSLGVLLYTLWDQITCNGSISNKSCVPCGYNYEMYQCWETRVGQEMYKLMLFDFLITIAMLVLVEFPRRIFVDHCSWKLAQWVGRQEFVVPANVLGLVYGQTVVWTGTLFCPLLPLINTVKFIIIFYCKKVTLFQNCRPAVKTFRSTSSNFFFFLVLLFGWILACVVLVYSVANIHPSYDCGPFRFSSTMWSIVPASFYTLSNTTQEFLLFIGSQAFCTPLFIASCVLFCYMAALASVYGRTVSLLKKQRKLERRDKLFLVKQIKELNAASSRKKRELETHAPLEESAILWHTPPTRESDNQRNRSHPEERDTLWTRSRPGERDVQWNGSRPGERDVQWNGSRPGERDVQWNGSRPGERDAEWNGPLPGERDTQWNGSDPGERDVQWNGSRPGERDAEWNGPLPGERDTQWHTPPQWEQHHNPSFELDKDLMTQPSIFFPGDFDSHGPYHRGN</sequence>
<keyword evidence="3 6" id="KW-0812">Transmembrane</keyword>
<feature type="region of interest" description="Disordered" evidence="7">
    <location>
        <begin position="670"/>
        <end position="807"/>
    </location>
</feature>
<reference evidence="9" key="1">
    <citation type="submission" date="2023-03" db="EMBL/GenBank/DDBJ databases">
        <title>Electrophorus voltai genome.</title>
        <authorList>
            <person name="Bian C."/>
        </authorList>
    </citation>
    <scope>NUCLEOTIDE SEQUENCE</scope>
    <source>
        <strain evidence="9">CB-2022</strain>
        <tissue evidence="9">Muscle</tissue>
    </source>
</reference>
<keyword evidence="5 6" id="KW-0472">Membrane</keyword>
<protein>
    <recommendedName>
        <fullName evidence="6">Transmembrane channel-like protein</fullName>
    </recommendedName>
</protein>
<dbReference type="PANTHER" id="PTHR23302">
    <property type="entry name" value="TRANSMEMBRANE CHANNEL-RELATED"/>
    <property type="match status" value="1"/>
</dbReference>
<comment type="similarity">
    <text evidence="2 6">Belongs to the TMC family.</text>
</comment>
<proteinExistence type="inferred from homology"/>
<name>A0AAD9DVJ1_9TELE</name>
<keyword evidence="4 6" id="KW-1133">Transmembrane helix</keyword>
<feature type="non-terminal residue" evidence="9">
    <location>
        <position position="1"/>
    </location>
</feature>
<evidence type="ECO:0000256" key="4">
    <source>
        <dbReference type="ARBA" id="ARBA00022989"/>
    </source>
</evidence>
<comment type="caution">
    <text evidence="9">The sequence shown here is derived from an EMBL/GenBank/DDBJ whole genome shotgun (WGS) entry which is preliminary data.</text>
</comment>
<feature type="transmembrane region" description="Helical" evidence="6">
    <location>
        <begin position="606"/>
        <end position="625"/>
    </location>
</feature>
<evidence type="ECO:0000256" key="5">
    <source>
        <dbReference type="ARBA" id="ARBA00023136"/>
    </source>
</evidence>
<feature type="transmembrane region" description="Helical" evidence="6">
    <location>
        <begin position="205"/>
        <end position="226"/>
    </location>
</feature>
<organism evidence="9 10">
    <name type="scientific">Electrophorus voltai</name>
    <dbReference type="NCBI Taxonomy" id="2609070"/>
    <lineage>
        <taxon>Eukaryota</taxon>
        <taxon>Metazoa</taxon>
        <taxon>Chordata</taxon>
        <taxon>Craniata</taxon>
        <taxon>Vertebrata</taxon>
        <taxon>Euteleostomi</taxon>
        <taxon>Actinopterygii</taxon>
        <taxon>Neopterygii</taxon>
        <taxon>Teleostei</taxon>
        <taxon>Ostariophysi</taxon>
        <taxon>Gymnotiformes</taxon>
        <taxon>Gymnotoidei</taxon>
        <taxon>Gymnotidae</taxon>
        <taxon>Electrophorus</taxon>
    </lineage>
</organism>
<evidence type="ECO:0000256" key="7">
    <source>
        <dbReference type="SAM" id="MobiDB-lite"/>
    </source>
</evidence>
<dbReference type="PANTHER" id="PTHR23302:SF45">
    <property type="entry name" value="TRANSMEMBRANE CHANNEL-LIKE PROTEIN 4"/>
    <property type="match status" value="1"/>
</dbReference>
<evidence type="ECO:0000313" key="10">
    <source>
        <dbReference type="Proteomes" id="UP001239994"/>
    </source>
</evidence>
<dbReference type="GO" id="GO:0005886">
    <property type="term" value="C:plasma membrane"/>
    <property type="evidence" value="ECO:0007669"/>
    <property type="project" value="InterPro"/>
</dbReference>
<dbReference type="InterPro" id="IPR038900">
    <property type="entry name" value="TMC"/>
</dbReference>
<evidence type="ECO:0000256" key="2">
    <source>
        <dbReference type="ARBA" id="ARBA00006510"/>
    </source>
</evidence>
<comment type="subcellular location">
    <subcellularLocation>
        <location evidence="1 6">Membrane</location>
        <topology evidence="1 6">Multi-pass membrane protein</topology>
    </subcellularLocation>
</comment>
<evidence type="ECO:0000256" key="6">
    <source>
        <dbReference type="RuleBase" id="RU310713"/>
    </source>
</evidence>
<gene>
    <name evidence="9" type="ORF">P4O66_009949</name>
</gene>
<accession>A0AAD9DVJ1</accession>
<feature type="transmembrane region" description="Helical" evidence="6">
    <location>
        <begin position="434"/>
        <end position="452"/>
    </location>
</feature>
<dbReference type="EMBL" id="JAROKS010000016">
    <property type="protein sequence ID" value="KAK1794733.1"/>
    <property type="molecule type" value="Genomic_DNA"/>
</dbReference>
<keyword evidence="10" id="KW-1185">Reference proteome</keyword>
<dbReference type="AlphaFoldDB" id="A0AAD9DVJ1"/>
<feature type="domain" description="TMC" evidence="8">
    <location>
        <begin position="422"/>
        <end position="531"/>
    </location>
</feature>
<dbReference type="Pfam" id="PF07810">
    <property type="entry name" value="TMC"/>
    <property type="match status" value="1"/>
</dbReference>
<evidence type="ECO:0000256" key="3">
    <source>
        <dbReference type="ARBA" id="ARBA00022692"/>
    </source>
</evidence>
<feature type="transmembrane region" description="Helical" evidence="6">
    <location>
        <begin position="302"/>
        <end position="321"/>
    </location>
</feature>